<dbReference type="GO" id="GO:0004066">
    <property type="term" value="F:asparagine synthase (glutamine-hydrolyzing) activity"/>
    <property type="evidence" value="ECO:0007669"/>
    <property type="project" value="InterPro"/>
</dbReference>
<dbReference type="Pfam" id="PF00733">
    <property type="entry name" value="Asn_synthase"/>
    <property type="match status" value="1"/>
</dbReference>
<dbReference type="Gene3D" id="3.60.20.10">
    <property type="entry name" value="Glutamine Phosphoribosylpyrophosphate, subunit 1, domain 1"/>
    <property type="match status" value="1"/>
</dbReference>
<dbReference type="InterPro" id="IPR029055">
    <property type="entry name" value="Ntn_hydrolases_N"/>
</dbReference>
<dbReference type="AlphaFoldDB" id="X1EZS3"/>
<dbReference type="EMBL" id="BARU01012187">
    <property type="protein sequence ID" value="GAH38127.1"/>
    <property type="molecule type" value="Genomic_DNA"/>
</dbReference>
<dbReference type="GO" id="GO:0006529">
    <property type="term" value="P:asparagine biosynthetic process"/>
    <property type="evidence" value="ECO:0007669"/>
    <property type="project" value="InterPro"/>
</dbReference>
<dbReference type="InterPro" id="IPR051786">
    <property type="entry name" value="ASN_synthetase/amidase"/>
</dbReference>
<dbReference type="Gene3D" id="3.40.50.620">
    <property type="entry name" value="HUPs"/>
    <property type="match status" value="1"/>
</dbReference>
<dbReference type="Pfam" id="PF13537">
    <property type="entry name" value="GATase_7"/>
    <property type="match status" value="1"/>
</dbReference>
<dbReference type="SUPFAM" id="SSF56235">
    <property type="entry name" value="N-terminal nucleophile aminohydrolases (Ntn hydrolases)"/>
    <property type="match status" value="1"/>
</dbReference>
<dbReference type="InterPro" id="IPR033738">
    <property type="entry name" value="AsnB_N"/>
</dbReference>
<protein>
    <recommendedName>
        <fullName evidence="1">Glutamine amidotransferase type-2 domain-containing protein</fullName>
    </recommendedName>
</protein>
<evidence type="ECO:0000313" key="2">
    <source>
        <dbReference type="EMBL" id="GAH38127.1"/>
    </source>
</evidence>
<reference evidence="2" key="1">
    <citation type="journal article" date="2014" name="Front. Microbiol.">
        <title>High frequency of phylogenetically diverse reductive dehalogenase-homologous genes in deep subseafloor sedimentary metagenomes.</title>
        <authorList>
            <person name="Kawai M."/>
            <person name="Futagami T."/>
            <person name="Toyoda A."/>
            <person name="Takaki Y."/>
            <person name="Nishi S."/>
            <person name="Hori S."/>
            <person name="Arai W."/>
            <person name="Tsubouchi T."/>
            <person name="Morono Y."/>
            <person name="Uchiyama I."/>
            <person name="Ito T."/>
            <person name="Fujiyama A."/>
            <person name="Inagaki F."/>
            <person name="Takami H."/>
        </authorList>
    </citation>
    <scope>NUCLEOTIDE SEQUENCE</scope>
    <source>
        <strain evidence="2">Expedition CK06-06</strain>
    </source>
</reference>
<gene>
    <name evidence="2" type="ORF">S03H2_22588</name>
</gene>
<dbReference type="CDD" id="cd00712">
    <property type="entry name" value="AsnB"/>
    <property type="match status" value="1"/>
</dbReference>
<comment type="caution">
    <text evidence="2">The sequence shown here is derived from an EMBL/GenBank/DDBJ whole genome shotgun (WGS) entry which is preliminary data.</text>
</comment>
<evidence type="ECO:0000259" key="1">
    <source>
        <dbReference type="PROSITE" id="PS51278"/>
    </source>
</evidence>
<feature type="non-terminal residue" evidence="2">
    <location>
        <position position="248"/>
    </location>
</feature>
<proteinExistence type="predicted"/>
<dbReference type="InterPro" id="IPR001962">
    <property type="entry name" value="Asn_synthase"/>
</dbReference>
<sequence length="248" mass="27850">SQSALASYLGPPGVNQPAISSDRKTALIFNGEIYNFNELVNSLPNSEGILDEPSLILELYKTHGKACFAKLKGMFAIAILTPRKLILARDTLGIKPLVYFVEKGEMFFASEIKALLRAWEKRIEIEKEALAEAAVFGFIFDMEKTMFKGLRQVPPGSYICFNGNKIQLEKFSSCKPSFSGDVVWKQDDTQEKLAELMDSASRLYLNHSKHPQAIYLSGGLDSTLMTHFLQKNSDQKLDTFTLFDDDRC</sequence>
<name>X1EZS3_9ZZZZ</name>
<dbReference type="PANTHER" id="PTHR43284:SF1">
    <property type="entry name" value="ASPARAGINE SYNTHETASE"/>
    <property type="match status" value="1"/>
</dbReference>
<dbReference type="PANTHER" id="PTHR43284">
    <property type="entry name" value="ASPARAGINE SYNTHETASE (GLUTAMINE-HYDROLYZING)"/>
    <property type="match status" value="1"/>
</dbReference>
<feature type="domain" description="Glutamine amidotransferase type-2" evidence="1">
    <location>
        <begin position="1"/>
        <end position="164"/>
    </location>
</feature>
<feature type="non-terminal residue" evidence="2">
    <location>
        <position position="1"/>
    </location>
</feature>
<accession>X1EZS3</accession>
<dbReference type="PROSITE" id="PS51278">
    <property type="entry name" value="GATASE_TYPE_2"/>
    <property type="match status" value="1"/>
</dbReference>
<dbReference type="InterPro" id="IPR014729">
    <property type="entry name" value="Rossmann-like_a/b/a_fold"/>
</dbReference>
<dbReference type="InterPro" id="IPR017932">
    <property type="entry name" value="GATase_2_dom"/>
</dbReference>
<organism evidence="2">
    <name type="scientific">marine sediment metagenome</name>
    <dbReference type="NCBI Taxonomy" id="412755"/>
    <lineage>
        <taxon>unclassified sequences</taxon>
        <taxon>metagenomes</taxon>
        <taxon>ecological metagenomes</taxon>
    </lineage>
</organism>
<dbReference type="SUPFAM" id="SSF52402">
    <property type="entry name" value="Adenine nucleotide alpha hydrolases-like"/>
    <property type="match status" value="1"/>
</dbReference>